<feature type="domain" description="Xylanolytic transcriptional activator regulatory" evidence="5">
    <location>
        <begin position="288"/>
        <end position="363"/>
    </location>
</feature>
<evidence type="ECO:0000259" key="5">
    <source>
        <dbReference type="SMART" id="SM00906"/>
    </source>
</evidence>
<sequence length="916" mass="101579">MEHTKSRQALALDTKKPMADPQGNTPGRRLASGFADEAQPVSKRRKRERLGAGATDSANEHTPHTQQRNSEAEEDNDDDTEGPRSRGDPRVGSLFRSRDAPSFFGSSYFGPQAAAKVIEAPAPESLAGMSQHMPAGSLHSFRDVGGPFSQIWDLLGLLPRRKSTADRLTECFLEELNWAIDAVHPTAFRSQYQAFWARKFGFDDLASIDLRWLALLFIVLAYGVLLDCPQPLNIDMQRELEETSLRFYWAARRAIVIAPTFYGESTDLVRAGVLVTRYLIYSRRVPESWLTTSFAMHQRMAQAQGMHIDGERWRLSRKDTETRRRLWSNLYLLDKTIALSLGRPFAIVDQQCLVEKASNVWLDDMSDDAAASAPVLPISEPTPSVSNRLCHELAIIVGAIQEKCFGLFTVSYDTVLALDREILEWRKRLPPYFRLEDPDLSLDSRLPFLAWNRLHIHSMYHFARVTLHRPYLLRPSITNRFRLSHDACISSACADLSMRLQSLGQPLQDRLRWTLGPHYLFNSALVLGIIAVRDPASRRSLAILEDLAAYCEMQRKDIWVNEFSLAEVKIVELCIKKSRELRSVSETTISNVSSAARLIPDMRTSSSLDDTHLVMPDGAATFEQATSLDLTGLNGSASWQPLPWDDSFTFPEAADLQSWEQTWERLVRFIAVEDDLEHIGEPVDPDLDVGAALASNHAVRVRLYATTTVLSALAQPTSTTLTIRTLLSPLTAREAGAIRCIGLNYRAHAAEMNLALPAHPTLFFKPATCLNHPNGPLRIPACATSPPQADYEAELAVVIGRRCRDVAAADALACVLGYAAANDVSARAHQFAGAQWAFGKGFDGFAPVGPCLVSAARRVREAREVELRTVVNGVVVQEARADDMIFSVAEIVAYLSQVSWGPVGSAVGGVSCGEEC</sequence>
<dbReference type="Proteomes" id="UP001521116">
    <property type="component" value="Unassembled WGS sequence"/>
</dbReference>
<evidence type="ECO:0000256" key="4">
    <source>
        <dbReference type="SAM" id="MobiDB-lite"/>
    </source>
</evidence>
<comment type="caution">
    <text evidence="6">The sequence shown here is derived from an EMBL/GenBank/DDBJ whole genome shotgun (WGS) entry which is preliminary data.</text>
</comment>
<dbReference type="Pfam" id="PF04082">
    <property type="entry name" value="Fungal_trans"/>
    <property type="match status" value="1"/>
</dbReference>
<evidence type="ECO:0000256" key="3">
    <source>
        <dbReference type="ARBA" id="ARBA00023242"/>
    </source>
</evidence>
<evidence type="ECO:0000256" key="1">
    <source>
        <dbReference type="ARBA" id="ARBA00004123"/>
    </source>
</evidence>
<organism evidence="6 7">
    <name type="scientific">Neofusicoccum ribis</name>
    <dbReference type="NCBI Taxonomy" id="45134"/>
    <lineage>
        <taxon>Eukaryota</taxon>
        <taxon>Fungi</taxon>
        <taxon>Dikarya</taxon>
        <taxon>Ascomycota</taxon>
        <taxon>Pezizomycotina</taxon>
        <taxon>Dothideomycetes</taxon>
        <taxon>Dothideomycetes incertae sedis</taxon>
        <taxon>Botryosphaeriales</taxon>
        <taxon>Botryosphaeriaceae</taxon>
        <taxon>Neofusicoccum</taxon>
    </lineage>
</organism>
<dbReference type="PANTHER" id="PTHR31001">
    <property type="entry name" value="UNCHARACTERIZED TRANSCRIPTIONAL REGULATORY PROTEIN"/>
    <property type="match status" value="1"/>
</dbReference>
<dbReference type="EMBL" id="JAJVDC020000288">
    <property type="protein sequence ID" value="KAL1615955.1"/>
    <property type="molecule type" value="Genomic_DNA"/>
</dbReference>
<evidence type="ECO:0000313" key="7">
    <source>
        <dbReference type="Proteomes" id="UP001521116"/>
    </source>
</evidence>
<dbReference type="InterPro" id="IPR007219">
    <property type="entry name" value="XnlR_reg_dom"/>
</dbReference>
<dbReference type="Pfam" id="PF01557">
    <property type="entry name" value="FAA_hydrolase"/>
    <property type="match status" value="1"/>
</dbReference>
<feature type="region of interest" description="Disordered" evidence="4">
    <location>
        <begin position="1"/>
        <end position="96"/>
    </location>
</feature>
<keyword evidence="3" id="KW-0539">Nucleus</keyword>
<proteinExistence type="inferred from homology"/>
<protein>
    <recommendedName>
        <fullName evidence="5">Xylanolytic transcriptional activator regulatory domain-containing protein</fullName>
    </recommendedName>
</protein>
<comment type="subcellular location">
    <subcellularLocation>
        <location evidence="1">Nucleus</location>
    </subcellularLocation>
</comment>
<comment type="similarity">
    <text evidence="2">Belongs to the FAH family.</text>
</comment>
<dbReference type="SUPFAM" id="SSF56529">
    <property type="entry name" value="FAH"/>
    <property type="match status" value="1"/>
</dbReference>
<accession>A0ABR3SB53</accession>
<dbReference type="InterPro" id="IPR036663">
    <property type="entry name" value="Fumarylacetoacetase_C_sf"/>
</dbReference>
<dbReference type="CDD" id="cd12148">
    <property type="entry name" value="fungal_TF_MHR"/>
    <property type="match status" value="1"/>
</dbReference>
<evidence type="ECO:0000256" key="2">
    <source>
        <dbReference type="ARBA" id="ARBA00010211"/>
    </source>
</evidence>
<evidence type="ECO:0000313" key="6">
    <source>
        <dbReference type="EMBL" id="KAL1615955.1"/>
    </source>
</evidence>
<name>A0ABR3SB53_9PEZI</name>
<dbReference type="InterPro" id="IPR011234">
    <property type="entry name" value="Fumarylacetoacetase-like_C"/>
</dbReference>
<dbReference type="PANTHER" id="PTHR31001:SF87">
    <property type="entry name" value="COL-21"/>
    <property type="match status" value="1"/>
</dbReference>
<gene>
    <name evidence="6" type="ORF">SLS56_011626</name>
</gene>
<dbReference type="InterPro" id="IPR050613">
    <property type="entry name" value="Sec_Metabolite_Reg"/>
</dbReference>
<reference evidence="6 7" key="1">
    <citation type="submission" date="2024-02" db="EMBL/GenBank/DDBJ databases">
        <title>De novo assembly and annotation of 12 fungi associated with fruit tree decline syndrome in Ontario, Canada.</title>
        <authorList>
            <person name="Sulman M."/>
            <person name="Ellouze W."/>
            <person name="Ilyukhin E."/>
        </authorList>
    </citation>
    <scope>NUCLEOTIDE SEQUENCE [LARGE SCALE GENOMIC DNA]</scope>
    <source>
        <strain evidence="6 7">M1-105</strain>
    </source>
</reference>
<dbReference type="SMART" id="SM00906">
    <property type="entry name" value="Fungal_trans"/>
    <property type="match status" value="1"/>
</dbReference>
<keyword evidence="7" id="KW-1185">Reference proteome</keyword>
<dbReference type="Gene3D" id="3.90.850.10">
    <property type="entry name" value="Fumarylacetoacetase-like, C-terminal domain"/>
    <property type="match status" value="1"/>
</dbReference>